<protein>
    <recommendedName>
        <fullName evidence="4">DUF4142 domain-containing protein</fullName>
    </recommendedName>
</protein>
<gene>
    <name evidence="2" type="ORF">EJ903_22200</name>
</gene>
<reference evidence="2 3" key="1">
    <citation type="submission" date="2018-12" db="EMBL/GenBank/DDBJ databases">
        <authorList>
            <person name="Yang Y."/>
        </authorList>
    </citation>
    <scope>NUCLEOTIDE SEQUENCE [LARGE SCALE GENOMIC DNA]</scope>
    <source>
        <strain evidence="2 3">L-25-5w-1</strain>
    </source>
</reference>
<feature type="chain" id="PRO_5018682835" description="DUF4142 domain-containing protein" evidence="1">
    <location>
        <begin position="23"/>
        <end position="174"/>
    </location>
</feature>
<evidence type="ECO:0000256" key="1">
    <source>
        <dbReference type="SAM" id="SignalP"/>
    </source>
</evidence>
<sequence>MSRSIKSLLAAAILFTPLSAMAFDVDAYKATVTESVRELLTGTIADPAASLARQEKLMAMGIEACKENAKETPADAKMMELVISSAAGMKAMTPDQLEAKWGDSGDAGDAIGQPLKALDQFSKTRNYIDLVMHPARAYTFIKDWQTSKNKQALAEAKGELTEVLEHLEKLRKAK</sequence>
<dbReference type="EMBL" id="RXMA01000030">
    <property type="protein sequence ID" value="RTR15849.1"/>
    <property type="molecule type" value="Genomic_DNA"/>
</dbReference>
<keyword evidence="1" id="KW-0732">Signal</keyword>
<keyword evidence="3" id="KW-1185">Reference proteome</keyword>
<feature type="signal peptide" evidence="1">
    <location>
        <begin position="1"/>
        <end position="22"/>
    </location>
</feature>
<organism evidence="2 3">
    <name type="scientific">Azospirillum griseum</name>
    <dbReference type="NCBI Taxonomy" id="2496639"/>
    <lineage>
        <taxon>Bacteria</taxon>
        <taxon>Pseudomonadati</taxon>
        <taxon>Pseudomonadota</taxon>
        <taxon>Alphaproteobacteria</taxon>
        <taxon>Rhodospirillales</taxon>
        <taxon>Azospirillaceae</taxon>
        <taxon>Azospirillum</taxon>
    </lineage>
</organism>
<dbReference type="RefSeq" id="WP_126619581.1">
    <property type="nucleotide sequence ID" value="NZ_JBHUCY010000034.1"/>
</dbReference>
<accession>A0A3S0HXB2</accession>
<evidence type="ECO:0008006" key="4">
    <source>
        <dbReference type="Google" id="ProtNLM"/>
    </source>
</evidence>
<comment type="caution">
    <text evidence="2">The sequence shown here is derived from an EMBL/GenBank/DDBJ whole genome shotgun (WGS) entry which is preliminary data.</text>
</comment>
<evidence type="ECO:0000313" key="2">
    <source>
        <dbReference type="EMBL" id="RTR15849.1"/>
    </source>
</evidence>
<dbReference type="AlphaFoldDB" id="A0A3S0HXB2"/>
<name>A0A3S0HXB2_9PROT</name>
<proteinExistence type="predicted"/>
<evidence type="ECO:0000313" key="3">
    <source>
        <dbReference type="Proteomes" id="UP000277007"/>
    </source>
</evidence>
<dbReference type="Proteomes" id="UP000277007">
    <property type="component" value="Unassembled WGS sequence"/>
</dbReference>